<keyword evidence="2" id="KW-1185">Reference proteome</keyword>
<gene>
    <name evidence="1" type="ORF">JFY71_09425</name>
</gene>
<proteinExistence type="predicted"/>
<sequence>MEARSFEYYYEEIEEDIVVPKKRIKKRKKNLNRQYNKTKTINRAQTKSAINAKKLIISIYGIVNLLLIAITLYGYITLSNASLEITQIKSDITEMETIRDQYKMEIAKYSSSERIEEIAKYNLGMSYPEENQFYYLSNKNNYDNIDSKDKNEELLLAGVKDKTEYEKE</sequence>
<organism evidence="1 2">
    <name type="scientific">Miniphocaeibacter halophilus</name>
    <dbReference type="NCBI Taxonomy" id="2931922"/>
    <lineage>
        <taxon>Bacteria</taxon>
        <taxon>Bacillati</taxon>
        <taxon>Bacillota</taxon>
        <taxon>Tissierellia</taxon>
        <taxon>Tissierellales</taxon>
        <taxon>Peptoniphilaceae</taxon>
        <taxon>Miniphocaeibacter</taxon>
    </lineage>
</organism>
<evidence type="ECO:0000313" key="2">
    <source>
        <dbReference type="Proteomes" id="UP000595814"/>
    </source>
</evidence>
<accession>A0AC61MPN5</accession>
<protein>
    <submittedName>
        <fullName evidence="1">Septum formation initiator family protein</fullName>
    </submittedName>
</protein>
<evidence type="ECO:0000313" key="1">
    <source>
        <dbReference type="EMBL" id="QQK07506.1"/>
    </source>
</evidence>
<name>A0AC61MPN5_9FIRM</name>
<dbReference type="Proteomes" id="UP000595814">
    <property type="component" value="Chromosome"/>
</dbReference>
<dbReference type="EMBL" id="CP066744">
    <property type="protein sequence ID" value="QQK07506.1"/>
    <property type="molecule type" value="Genomic_DNA"/>
</dbReference>
<reference evidence="1 2" key="1">
    <citation type="journal article" date="2022" name="Int. J. Syst. Evol. Microbiol.">
        <title>Miniphocaeibacter halophilus sp. nov., an ammonium-tolerant acetate-producing bacterium isolated from a biogas system.</title>
        <authorList>
            <person name="Schnurer A."/>
            <person name="Singh A."/>
            <person name="Bi S."/>
            <person name="Qiao W."/>
            <person name="Westerholm M."/>
        </authorList>
    </citation>
    <scope>NUCLEOTIDE SEQUENCE [LARGE SCALE GENOMIC DNA]</scope>
    <source>
        <strain evidence="1 2">AMB_01</strain>
    </source>
</reference>